<gene>
    <name evidence="2" type="ORF">AAHA92_29072</name>
</gene>
<proteinExistence type="predicted"/>
<keyword evidence="3" id="KW-1185">Reference proteome</keyword>
<comment type="caution">
    <text evidence="2">The sequence shown here is derived from an EMBL/GenBank/DDBJ whole genome shotgun (WGS) entry which is preliminary data.</text>
</comment>
<dbReference type="Proteomes" id="UP001567538">
    <property type="component" value="Unassembled WGS sequence"/>
</dbReference>
<organism evidence="2 3">
    <name type="scientific">Salvia divinorum</name>
    <name type="common">Maria pastora</name>
    <name type="synonym">Diviner's sage</name>
    <dbReference type="NCBI Taxonomy" id="28513"/>
    <lineage>
        <taxon>Eukaryota</taxon>
        <taxon>Viridiplantae</taxon>
        <taxon>Streptophyta</taxon>
        <taxon>Embryophyta</taxon>
        <taxon>Tracheophyta</taxon>
        <taxon>Spermatophyta</taxon>
        <taxon>Magnoliopsida</taxon>
        <taxon>eudicotyledons</taxon>
        <taxon>Gunneridae</taxon>
        <taxon>Pentapetalae</taxon>
        <taxon>asterids</taxon>
        <taxon>lamiids</taxon>
        <taxon>Lamiales</taxon>
        <taxon>Lamiaceae</taxon>
        <taxon>Nepetoideae</taxon>
        <taxon>Mentheae</taxon>
        <taxon>Salviinae</taxon>
        <taxon>Salvia</taxon>
        <taxon>Salvia subgen. Calosphace</taxon>
    </lineage>
</organism>
<sequence>MVQCRYTGRRWDRPRHLPRSRGGSGVAGPDVPRDYEKLHKAPPVMSCCRIGLSQWYSPFIIFHSPMKQPQARNLMRLTVSTKFADPQSPPLLFASLFQRSTPKGVRRLTIATANRMAWGSEKCDEHSTTGLVRPATADYAGEAI</sequence>
<evidence type="ECO:0000313" key="2">
    <source>
        <dbReference type="EMBL" id="KAL1536413.1"/>
    </source>
</evidence>
<feature type="region of interest" description="Disordered" evidence="1">
    <location>
        <begin position="1"/>
        <end position="31"/>
    </location>
</feature>
<accession>A0ABD1FX65</accession>
<evidence type="ECO:0000313" key="3">
    <source>
        <dbReference type="Proteomes" id="UP001567538"/>
    </source>
</evidence>
<evidence type="ECO:0000256" key="1">
    <source>
        <dbReference type="SAM" id="MobiDB-lite"/>
    </source>
</evidence>
<reference evidence="2 3" key="1">
    <citation type="submission" date="2024-06" db="EMBL/GenBank/DDBJ databases">
        <title>A chromosome level genome sequence of Diviner's sage (Salvia divinorum).</title>
        <authorList>
            <person name="Ford S.A."/>
            <person name="Ro D.-K."/>
            <person name="Ness R.W."/>
            <person name="Phillips M.A."/>
        </authorList>
    </citation>
    <scope>NUCLEOTIDE SEQUENCE [LARGE SCALE GENOMIC DNA]</scope>
    <source>
        <strain evidence="2">SAF-2024a</strain>
        <tissue evidence="2">Leaf</tissue>
    </source>
</reference>
<dbReference type="EMBL" id="JBEAFC010000011">
    <property type="protein sequence ID" value="KAL1536413.1"/>
    <property type="molecule type" value="Genomic_DNA"/>
</dbReference>
<dbReference type="AlphaFoldDB" id="A0ABD1FX65"/>
<protein>
    <submittedName>
        <fullName evidence="2">YrdC domain-containing protein, mitochondrial-like</fullName>
    </submittedName>
</protein>
<name>A0ABD1FX65_SALDI</name>